<evidence type="ECO:0000313" key="1">
    <source>
        <dbReference type="EMBL" id="QKF84561.1"/>
    </source>
</evidence>
<protein>
    <submittedName>
        <fullName evidence="1">Phage head closure protein</fullName>
    </submittedName>
</protein>
<evidence type="ECO:0000313" key="2">
    <source>
        <dbReference type="Proteomes" id="UP000509722"/>
    </source>
</evidence>
<dbReference type="RefSeq" id="WP_018713759.1">
    <property type="nucleotide sequence ID" value="NZ_CP053832.1"/>
</dbReference>
<proteinExistence type="predicted"/>
<dbReference type="Gene3D" id="2.40.10.270">
    <property type="entry name" value="Bacteriophage SPP1 head-tail adaptor protein"/>
    <property type="match status" value="1"/>
</dbReference>
<reference evidence="1 2" key="1">
    <citation type="submission" date="2020-05" db="EMBL/GenBank/DDBJ databases">
        <title>Complete genome sequencing of Campylobacter and Arcobacter type strains.</title>
        <authorList>
            <person name="Miller W.G."/>
            <person name="Yee E."/>
        </authorList>
    </citation>
    <scope>NUCLEOTIDE SEQUENCE [LARGE SCALE GENOMIC DNA]</scope>
    <source>
        <strain evidence="1 2">LMG 6451</strain>
    </source>
</reference>
<gene>
    <name evidence="1" type="ORF">CURT_1083</name>
</gene>
<dbReference type="AlphaFoldDB" id="A0AAE7EAD1"/>
<accession>A0AAE7EAD1</accession>
<dbReference type="Pfam" id="PF05521">
    <property type="entry name" value="Phage_HCP"/>
    <property type="match status" value="1"/>
</dbReference>
<dbReference type="GeneID" id="77175988"/>
<dbReference type="EMBL" id="CP053832">
    <property type="protein sequence ID" value="QKF84561.1"/>
    <property type="molecule type" value="Genomic_DNA"/>
</dbReference>
<dbReference type="InterPro" id="IPR038666">
    <property type="entry name" value="SSP1_head-tail_sf"/>
</dbReference>
<organism evidence="1 2">
    <name type="scientific">Campylobacter ureolyticus</name>
    <dbReference type="NCBI Taxonomy" id="827"/>
    <lineage>
        <taxon>Bacteria</taxon>
        <taxon>Pseudomonadati</taxon>
        <taxon>Campylobacterota</taxon>
        <taxon>Epsilonproteobacteria</taxon>
        <taxon>Campylobacterales</taxon>
        <taxon>Campylobacteraceae</taxon>
        <taxon>Campylobacter</taxon>
    </lineage>
</organism>
<sequence>MRVGKLRHRIEIYKFDEIFNEYGEAELKEVFVKKIWAFMDAIKGDEKYINDKQMSEVDYKFEIRFLKNLDESYFIKFKDKIFDIKSVINPYEKNERLLLNCTQRKRDYK</sequence>
<dbReference type="Proteomes" id="UP000509722">
    <property type="component" value="Chromosome"/>
</dbReference>
<dbReference type="InterPro" id="IPR008767">
    <property type="entry name" value="Phage_SPP1_head-tail_adaptor"/>
</dbReference>
<name>A0AAE7EAD1_9BACT</name>
<dbReference type="NCBIfam" id="TIGR01563">
    <property type="entry name" value="gp16_SPP1"/>
    <property type="match status" value="1"/>
</dbReference>